<dbReference type="AlphaFoldDB" id="A0A8H5BF75"/>
<comment type="caution">
    <text evidence="3">The sequence shown here is derived from an EMBL/GenBank/DDBJ whole genome shotgun (WGS) entry which is preliminary data.</text>
</comment>
<evidence type="ECO:0000313" key="4">
    <source>
        <dbReference type="Proteomes" id="UP000567179"/>
    </source>
</evidence>
<dbReference type="FunFam" id="1.10.8.270:FF:000037">
    <property type="entry name" value="TBC1 domain family member 22A"/>
    <property type="match status" value="1"/>
</dbReference>
<evidence type="ECO:0000256" key="1">
    <source>
        <dbReference type="SAM" id="MobiDB-lite"/>
    </source>
</evidence>
<protein>
    <recommendedName>
        <fullName evidence="2">Rab-GAP TBC domain-containing protein</fullName>
    </recommendedName>
</protein>
<evidence type="ECO:0000259" key="2">
    <source>
        <dbReference type="PROSITE" id="PS50086"/>
    </source>
</evidence>
<dbReference type="GO" id="GO:0005794">
    <property type="term" value="C:Golgi apparatus"/>
    <property type="evidence" value="ECO:0007669"/>
    <property type="project" value="TreeGrafter"/>
</dbReference>
<dbReference type="SMART" id="SM00164">
    <property type="entry name" value="TBC"/>
    <property type="match status" value="1"/>
</dbReference>
<accession>A0A8H5BF75</accession>
<dbReference type="Pfam" id="PF00566">
    <property type="entry name" value="RabGAP-TBC"/>
    <property type="match status" value="1"/>
</dbReference>
<feature type="compositionally biased region" description="Low complexity" evidence="1">
    <location>
        <begin position="46"/>
        <end position="80"/>
    </location>
</feature>
<dbReference type="FunFam" id="1.10.472.80:FF:000001">
    <property type="entry name" value="TBC1 domain family member 22B"/>
    <property type="match status" value="1"/>
</dbReference>
<feature type="compositionally biased region" description="Acidic residues" evidence="1">
    <location>
        <begin position="133"/>
        <end position="146"/>
    </location>
</feature>
<dbReference type="Gene3D" id="1.10.8.270">
    <property type="entry name" value="putative rabgap domain of human tbc1 domain family member 14 like domains"/>
    <property type="match status" value="1"/>
</dbReference>
<dbReference type="InterPro" id="IPR035969">
    <property type="entry name" value="Rab-GAP_TBC_sf"/>
</dbReference>
<dbReference type="PANTHER" id="PTHR22957:SF26">
    <property type="entry name" value="LD44506P"/>
    <property type="match status" value="1"/>
</dbReference>
<dbReference type="OrthoDB" id="26371at2759"/>
<gene>
    <name evidence="3" type="ORF">D9619_001436</name>
</gene>
<dbReference type="EMBL" id="JAACJJ010000028">
    <property type="protein sequence ID" value="KAF5322250.1"/>
    <property type="molecule type" value="Genomic_DNA"/>
</dbReference>
<name>A0A8H5BF75_9AGAR</name>
<feature type="compositionally biased region" description="Low complexity" evidence="1">
    <location>
        <begin position="228"/>
        <end position="239"/>
    </location>
</feature>
<organism evidence="3 4">
    <name type="scientific">Psilocybe cf. subviscida</name>
    <dbReference type="NCBI Taxonomy" id="2480587"/>
    <lineage>
        <taxon>Eukaryota</taxon>
        <taxon>Fungi</taxon>
        <taxon>Dikarya</taxon>
        <taxon>Basidiomycota</taxon>
        <taxon>Agaricomycotina</taxon>
        <taxon>Agaricomycetes</taxon>
        <taxon>Agaricomycetidae</taxon>
        <taxon>Agaricales</taxon>
        <taxon>Agaricineae</taxon>
        <taxon>Strophariaceae</taxon>
        <taxon>Psilocybe</taxon>
    </lineage>
</organism>
<dbReference type="PANTHER" id="PTHR22957">
    <property type="entry name" value="TBC1 DOMAIN FAMILY MEMBER GTPASE-ACTIVATING PROTEIN"/>
    <property type="match status" value="1"/>
</dbReference>
<dbReference type="InterPro" id="IPR000195">
    <property type="entry name" value="Rab-GAP-TBC_dom"/>
</dbReference>
<dbReference type="Gene3D" id="1.10.472.80">
    <property type="entry name" value="Ypt/Rab-GAP domain of gyp1p, domain 3"/>
    <property type="match status" value="1"/>
</dbReference>
<feature type="compositionally biased region" description="Low complexity" evidence="1">
    <location>
        <begin position="168"/>
        <end position="185"/>
    </location>
</feature>
<feature type="compositionally biased region" description="Pro residues" evidence="1">
    <location>
        <begin position="89"/>
        <end position="102"/>
    </location>
</feature>
<feature type="domain" description="Rab-GAP TBC" evidence="2">
    <location>
        <begin position="282"/>
        <end position="531"/>
    </location>
</feature>
<dbReference type="Proteomes" id="UP000567179">
    <property type="component" value="Unassembled WGS sequence"/>
</dbReference>
<dbReference type="GO" id="GO:0005096">
    <property type="term" value="F:GTPase activator activity"/>
    <property type="evidence" value="ECO:0007669"/>
    <property type="project" value="TreeGrafter"/>
</dbReference>
<feature type="region of interest" description="Disordered" evidence="1">
    <location>
        <begin position="1"/>
        <end position="20"/>
    </location>
</feature>
<feature type="compositionally biased region" description="Polar residues" evidence="1">
    <location>
        <begin position="31"/>
        <end position="45"/>
    </location>
</feature>
<reference evidence="3 4" key="1">
    <citation type="journal article" date="2020" name="ISME J.">
        <title>Uncovering the hidden diversity of litter-decomposition mechanisms in mushroom-forming fungi.</title>
        <authorList>
            <person name="Floudas D."/>
            <person name="Bentzer J."/>
            <person name="Ahren D."/>
            <person name="Johansson T."/>
            <person name="Persson P."/>
            <person name="Tunlid A."/>
        </authorList>
    </citation>
    <scope>NUCLEOTIDE SEQUENCE [LARGE SCALE GENOMIC DNA]</scope>
    <source>
        <strain evidence="3 4">CBS 101986</strain>
    </source>
</reference>
<evidence type="ECO:0000313" key="3">
    <source>
        <dbReference type="EMBL" id="KAF5322250.1"/>
    </source>
</evidence>
<keyword evidence="4" id="KW-1185">Reference proteome</keyword>
<proteinExistence type="predicted"/>
<dbReference type="SUPFAM" id="SSF47923">
    <property type="entry name" value="Ypt/Rab-GAP domain of gyp1p"/>
    <property type="match status" value="2"/>
</dbReference>
<feature type="region of interest" description="Disordered" evidence="1">
    <location>
        <begin position="25"/>
        <end position="245"/>
    </location>
</feature>
<sequence>MNPRSPPARPHIGIHSSFASTADWAEDDAWDSTSDSESPRQSTFVTRPSAPSSTTTPIASAPRPVPSKVSSDSSSSLAFSYTHLAAPGSYPPRPELADPPAPKNGWTIVRTSPGHHTGDDLDEQSASGRTESTDVDGDSADIDVEGDMILGDLDPDTNPTDAARPHASSSSTSASGGIPSSSSYGKTRKPANTVREDADAIVNDPLNGVKHRSRQRDVSPSPAPIPMPMHHSSSSSSSSTRDKNAKLMRERSIKTNRRHKFVECLSSGDVSISELRKLGWAGIPGDLRPMAWQLLLVSLSSSFPSASILFSFHHSPISILQGYLPLPTSLRSITLKRKRGEYQNMVDLAFARGREGLDQQIWHQIEIDVPRTRPGVSLWMHGTTQRSLERILYVWAIRHPASGYVQGINDLVTPFFQVFLSAYIDSDPEEFDPQMLPPHVLAAVEADSFWCLSRLLDGIQDNYIFAQPGIQRSVRRMAELVARIDAPLAAHLEAQGVEFMQFAFRWMNCLLMREISVQNTIRMWDTYLAEGADAFSQFHLYVCSAFLVRWSEKLRKMDFQGIIMFLQSLPTQDWGDHEIEMLLSEAFVLNSIWANAQSHFSGK</sequence>
<dbReference type="PROSITE" id="PS50086">
    <property type="entry name" value="TBC_RABGAP"/>
    <property type="match status" value="1"/>
</dbReference>